<comment type="caution">
    <text evidence="3">The sequence shown here is derived from an EMBL/GenBank/DDBJ whole genome shotgun (WGS) entry which is preliminary data.</text>
</comment>
<feature type="region of interest" description="Disordered" evidence="1">
    <location>
        <begin position="273"/>
        <end position="355"/>
    </location>
</feature>
<dbReference type="EMBL" id="JACMSC010000016">
    <property type="protein sequence ID" value="KAG6481591.1"/>
    <property type="molecule type" value="Genomic_DNA"/>
</dbReference>
<dbReference type="SUPFAM" id="SSF50630">
    <property type="entry name" value="Acid proteases"/>
    <property type="match status" value="1"/>
</dbReference>
<feature type="compositionally biased region" description="Basic and acidic residues" evidence="1">
    <location>
        <begin position="273"/>
        <end position="320"/>
    </location>
</feature>
<feature type="domain" description="Retrotransposon gag" evidence="2">
    <location>
        <begin position="100"/>
        <end position="170"/>
    </location>
</feature>
<feature type="compositionally biased region" description="Basic residues" evidence="1">
    <location>
        <begin position="331"/>
        <end position="345"/>
    </location>
</feature>
<evidence type="ECO:0000313" key="3">
    <source>
        <dbReference type="EMBL" id="KAG6481591.1"/>
    </source>
</evidence>
<dbReference type="PANTHER" id="PTHR15503:SF45">
    <property type="entry name" value="RNA-DIRECTED DNA POLYMERASE HOMOLOG"/>
    <property type="match status" value="1"/>
</dbReference>
<reference evidence="3 4" key="1">
    <citation type="submission" date="2020-08" db="EMBL/GenBank/DDBJ databases">
        <title>Plant Genome Project.</title>
        <authorList>
            <person name="Zhang R.-G."/>
        </authorList>
    </citation>
    <scope>NUCLEOTIDE SEQUENCE [LARGE SCALE GENOMIC DNA]</scope>
    <source>
        <tissue evidence="3">Rhizome</tissue>
    </source>
</reference>
<accession>A0A8J5KCX5</accession>
<evidence type="ECO:0000259" key="2">
    <source>
        <dbReference type="Pfam" id="PF03732"/>
    </source>
</evidence>
<sequence>MQQVFDPSFYSLESVYVIGMPPRLIYQRCRADGHDGGEQRHTSNAHRGRQEDVYVQFRRMDPKDFASTTDPFVAEGWIRSLEVIFRYMDMTDTDRVRCVIYLLKDDASLWWEGAEKGVNQNTLTWEEFKRIFYEKYFTVDVRSSLQREFMSLRQGDLFVAEFVKKFDRGCRISIAGVATYAFLDSGATHSFISEVVIERLGILPEDKGIGFRVTGPSGEQMLSTRIAKDMELILQEHVVQADLIVLPMPKFDIILGMDWLSQNGASIDFRWRGDEEEKKREKRKEGSWRKKRKGEREVSAGRKERGREKSRQEKRKREGELLASTLEGRTRPKRRPTAAPRRHLRQQQASEQCTS</sequence>
<feature type="compositionally biased region" description="Polar residues" evidence="1">
    <location>
        <begin position="346"/>
        <end position="355"/>
    </location>
</feature>
<dbReference type="InterPro" id="IPR032567">
    <property type="entry name" value="RTL1-rel"/>
</dbReference>
<proteinExistence type="predicted"/>
<dbReference type="Gene3D" id="2.40.70.10">
    <property type="entry name" value="Acid Proteases"/>
    <property type="match status" value="1"/>
</dbReference>
<dbReference type="Pfam" id="PF03732">
    <property type="entry name" value="Retrotrans_gag"/>
    <property type="match status" value="1"/>
</dbReference>
<evidence type="ECO:0000256" key="1">
    <source>
        <dbReference type="SAM" id="MobiDB-lite"/>
    </source>
</evidence>
<dbReference type="CDD" id="cd00303">
    <property type="entry name" value="retropepsin_like"/>
    <property type="match status" value="1"/>
</dbReference>
<dbReference type="PANTHER" id="PTHR15503">
    <property type="entry name" value="LDOC1 RELATED"/>
    <property type="match status" value="1"/>
</dbReference>
<dbReference type="Pfam" id="PF08284">
    <property type="entry name" value="RVP_2"/>
    <property type="match status" value="1"/>
</dbReference>
<evidence type="ECO:0000313" key="4">
    <source>
        <dbReference type="Proteomes" id="UP000734854"/>
    </source>
</evidence>
<dbReference type="AlphaFoldDB" id="A0A8J5KCX5"/>
<name>A0A8J5KCX5_ZINOF</name>
<gene>
    <name evidence="3" type="ORF">ZIOFF_058195</name>
</gene>
<organism evidence="3 4">
    <name type="scientific">Zingiber officinale</name>
    <name type="common">Ginger</name>
    <name type="synonym">Amomum zingiber</name>
    <dbReference type="NCBI Taxonomy" id="94328"/>
    <lineage>
        <taxon>Eukaryota</taxon>
        <taxon>Viridiplantae</taxon>
        <taxon>Streptophyta</taxon>
        <taxon>Embryophyta</taxon>
        <taxon>Tracheophyta</taxon>
        <taxon>Spermatophyta</taxon>
        <taxon>Magnoliopsida</taxon>
        <taxon>Liliopsida</taxon>
        <taxon>Zingiberales</taxon>
        <taxon>Zingiberaceae</taxon>
        <taxon>Zingiber</taxon>
    </lineage>
</organism>
<dbReference type="InterPro" id="IPR005162">
    <property type="entry name" value="Retrotrans_gag_dom"/>
</dbReference>
<protein>
    <recommendedName>
        <fullName evidence="2">Retrotransposon gag domain-containing protein</fullName>
    </recommendedName>
</protein>
<dbReference type="InterPro" id="IPR021109">
    <property type="entry name" value="Peptidase_aspartic_dom_sf"/>
</dbReference>
<keyword evidence="4" id="KW-1185">Reference proteome</keyword>
<dbReference type="Proteomes" id="UP000734854">
    <property type="component" value="Unassembled WGS sequence"/>
</dbReference>